<dbReference type="GeneID" id="19946646"/>
<dbReference type="InterPro" id="IPR056866">
    <property type="entry name" value="Znf_WRKY19"/>
</dbReference>
<dbReference type="InParanoid" id="T0QRE1"/>
<reference evidence="2 3" key="1">
    <citation type="submission" date="2012-04" db="EMBL/GenBank/DDBJ databases">
        <title>The Genome Sequence of Saprolegnia declina VS20.</title>
        <authorList>
            <consortium name="The Broad Institute Genome Sequencing Platform"/>
            <person name="Russ C."/>
            <person name="Nusbaum C."/>
            <person name="Tyler B."/>
            <person name="van West P."/>
            <person name="Dieguez-Uribeondo J."/>
            <person name="de Bruijn I."/>
            <person name="Tripathy S."/>
            <person name="Jiang R."/>
            <person name="Young S.K."/>
            <person name="Zeng Q."/>
            <person name="Gargeya S."/>
            <person name="Fitzgerald M."/>
            <person name="Haas B."/>
            <person name="Abouelleil A."/>
            <person name="Alvarado L."/>
            <person name="Arachchi H.M."/>
            <person name="Berlin A."/>
            <person name="Chapman S.B."/>
            <person name="Goldberg J."/>
            <person name="Griggs A."/>
            <person name="Gujja S."/>
            <person name="Hansen M."/>
            <person name="Howarth C."/>
            <person name="Imamovic A."/>
            <person name="Larimer J."/>
            <person name="McCowen C."/>
            <person name="Montmayeur A."/>
            <person name="Murphy C."/>
            <person name="Neiman D."/>
            <person name="Pearson M."/>
            <person name="Priest M."/>
            <person name="Roberts A."/>
            <person name="Saif S."/>
            <person name="Shea T."/>
            <person name="Sisk P."/>
            <person name="Sykes S."/>
            <person name="Wortman J."/>
            <person name="Nusbaum C."/>
            <person name="Birren B."/>
        </authorList>
    </citation>
    <scope>NUCLEOTIDE SEQUENCE [LARGE SCALE GENOMIC DNA]</scope>
    <source>
        <strain evidence="2 3">VS20</strain>
    </source>
</reference>
<sequence>MSYIDDAHYAFSCVEFASSPSFPMYCGSPDHIMQLPSKDASMMLYAYQPPTFYAPPSPICIEYPPMIFSAPTCLVPASPQFEMTNDMPSVCLTNGCHARIPWRRGHCRDHGAVKKCGHPGCSRGPQRGGFCITHGGGRRCSVDGCLKAVQTAGLCKSHGGGIRCGADGCDKSSQGGGYCRKHGGGKRCAAASCDKGVQRGSYCAKHGGFQYCKVDGCHRTDRGGGFCDVHRKNMACAFSGCMRMARKQGLCVAHAKRYVATRDGVEPRAMGCPPTSYSTATSPISVSEHSAEYAI</sequence>
<dbReference type="OrthoDB" id="60044at2759"/>
<dbReference type="PANTHER" id="PTHR31827:SF1">
    <property type="entry name" value="EMB|CAB89363.1"/>
    <property type="match status" value="1"/>
</dbReference>
<dbReference type="PANTHER" id="PTHR31827">
    <property type="entry name" value="EMB|CAB89363.1"/>
    <property type="match status" value="1"/>
</dbReference>
<dbReference type="Pfam" id="PF24906">
    <property type="entry name" value="Zf_WRKY19"/>
    <property type="match status" value="3"/>
</dbReference>
<proteinExistence type="predicted"/>
<dbReference type="STRING" id="1156394.T0QRE1"/>
<dbReference type="RefSeq" id="XP_008609886.1">
    <property type="nucleotide sequence ID" value="XM_008611664.1"/>
</dbReference>
<accession>T0QRE1</accession>
<dbReference type="AlphaFoldDB" id="T0QRE1"/>
<protein>
    <recommendedName>
        <fullName evidence="1">WRKY19-like zinc finger domain-containing protein</fullName>
    </recommendedName>
</protein>
<dbReference type="Proteomes" id="UP000030762">
    <property type="component" value="Unassembled WGS sequence"/>
</dbReference>
<organism evidence="2 3">
    <name type="scientific">Saprolegnia diclina (strain VS20)</name>
    <dbReference type="NCBI Taxonomy" id="1156394"/>
    <lineage>
        <taxon>Eukaryota</taxon>
        <taxon>Sar</taxon>
        <taxon>Stramenopiles</taxon>
        <taxon>Oomycota</taxon>
        <taxon>Saprolegniomycetes</taxon>
        <taxon>Saprolegniales</taxon>
        <taxon>Saprolegniaceae</taxon>
        <taxon>Saprolegnia</taxon>
    </lineage>
</organism>
<feature type="domain" description="WRKY19-like zinc finger" evidence="1">
    <location>
        <begin position="161"/>
        <end position="184"/>
    </location>
</feature>
<feature type="domain" description="WRKY19-like zinc finger" evidence="1">
    <location>
        <begin position="114"/>
        <end position="136"/>
    </location>
</feature>
<keyword evidence="3" id="KW-1185">Reference proteome</keyword>
<dbReference type="eggNOG" id="ENOG502RBY1">
    <property type="taxonomic scope" value="Eukaryota"/>
</dbReference>
<dbReference type="EMBL" id="JH767147">
    <property type="protein sequence ID" value="EQC36465.1"/>
    <property type="molecule type" value="Genomic_DNA"/>
</dbReference>
<feature type="domain" description="WRKY19-like zinc finger" evidence="1">
    <location>
        <begin position="137"/>
        <end position="160"/>
    </location>
</feature>
<evidence type="ECO:0000313" key="2">
    <source>
        <dbReference type="EMBL" id="EQC36465.1"/>
    </source>
</evidence>
<gene>
    <name evidence="2" type="ORF">SDRG_05919</name>
</gene>
<evidence type="ECO:0000313" key="3">
    <source>
        <dbReference type="Proteomes" id="UP000030762"/>
    </source>
</evidence>
<dbReference type="OMA" id="CVAHAKR"/>
<evidence type="ECO:0000259" key="1">
    <source>
        <dbReference type="Pfam" id="PF24906"/>
    </source>
</evidence>
<name>T0QRE1_SAPDV</name>
<dbReference type="VEuPathDB" id="FungiDB:SDRG_05919"/>